<dbReference type="Gene3D" id="4.10.410.40">
    <property type="match status" value="1"/>
</dbReference>
<proteinExistence type="predicted"/>
<protein>
    <recommendedName>
        <fullName evidence="3">Phage tail protein</fullName>
    </recommendedName>
</protein>
<accession>B1ZC84</accession>
<dbReference type="KEGG" id="mpo:Mpop_2678"/>
<dbReference type="AlphaFoldDB" id="B1ZC84"/>
<evidence type="ECO:0000313" key="1">
    <source>
        <dbReference type="EMBL" id="ACB80833.1"/>
    </source>
</evidence>
<dbReference type="Proteomes" id="UP000007136">
    <property type="component" value="Chromosome"/>
</dbReference>
<dbReference type="OrthoDB" id="4206561at2"/>
<dbReference type="STRING" id="441620.Mpop_2678"/>
<dbReference type="RefSeq" id="WP_012454555.1">
    <property type="nucleotide sequence ID" value="NC_010725.1"/>
</dbReference>
<evidence type="ECO:0008006" key="3">
    <source>
        <dbReference type="Google" id="ProtNLM"/>
    </source>
</evidence>
<name>B1ZC84_METPB</name>
<organism evidence="1 2">
    <name type="scientific">Methylorubrum populi (strain ATCC BAA-705 / NCIMB 13946 / BJ001)</name>
    <name type="common">Methylobacterium populi</name>
    <dbReference type="NCBI Taxonomy" id="441620"/>
    <lineage>
        <taxon>Bacteria</taxon>
        <taxon>Pseudomonadati</taxon>
        <taxon>Pseudomonadota</taxon>
        <taxon>Alphaproteobacteria</taxon>
        <taxon>Hyphomicrobiales</taxon>
        <taxon>Methylobacteriaceae</taxon>
        <taxon>Methylorubrum</taxon>
    </lineage>
</organism>
<dbReference type="EMBL" id="CP001029">
    <property type="protein sequence ID" value="ACB80833.1"/>
    <property type="molecule type" value="Genomic_DNA"/>
</dbReference>
<dbReference type="HOGENOM" id="CLU_1784626_0_0_5"/>
<sequence>MPDKPSIGAGSVLKLGDGAATEAFTAVAKIMGIDPITQTTPLVESTTLDSLAKEYIGGLADGDEFGVRAQLLMDEVSHGETAGMDKAFLSKQPVSFQLKFNGQSKGLSFKALCTQRGFGGVTPDGIMEHTWRMKISGAVTVATIT</sequence>
<gene>
    <name evidence="1" type="ordered locus">Mpop_2678</name>
</gene>
<evidence type="ECO:0000313" key="2">
    <source>
        <dbReference type="Proteomes" id="UP000007136"/>
    </source>
</evidence>
<reference evidence="1" key="1">
    <citation type="submission" date="2008-04" db="EMBL/GenBank/DDBJ databases">
        <title>Complete sequence of chromosome of Methylobacterium populi BJ001.</title>
        <authorList>
            <consortium name="US DOE Joint Genome Institute"/>
            <person name="Copeland A."/>
            <person name="Lucas S."/>
            <person name="Lapidus A."/>
            <person name="Glavina del Rio T."/>
            <person name="Dalin E."/>
            <person name="Tice H."/>
            <person name="Bruce D."/>
            <person name="Goodwin L."/>
            <person name="Pitluck S."/>
            <person name="Chertkov O."/>
            <person name="Brettin T."/>
            <person name="Detter J.C."/>
            <person name="Han C."/>
            <person name="Kuske C.R."/>
            <person name="Schmutz J."/>
            <person name="Larimer F."/>
            <person name="Land M."/>
            <person name="Hauser L."/>
            <person name="Kyrpides N."/>
            <person name="Mikhailova N."/>
            <person name="Marx C."/>
            <person name="Richardson P."/>
        </authorList>
    </citation>
    <scope>NUCLEOTIDE SEQUENCE [LARGE SCALE GENOMIC DNA]</scope>
    <source>
        <strain evidence="1">BJ001</strain>
    </source>
</reference>